<evidence type="ECO:0000256" key="2">
    <source>
        <dbReference type="ARBA" id="ARBA00007299"/>
    </source>
</evidence>
<comment type="subcellular location">
    <subcellularLocation>
        <location evidence="1 6">Nucleus</location>
    </subcellularLocation>
</comment>
<dbReference type="InterPro" id="IPR013627">
    <property type="entry name" value="Pol_alpha_B_N"/>
</dbReference>
<keyword evidence="12" id="KW-1185">Reference proteome</keyword>
<dbReference type="Pfam" id="PF04042">
    <property type="entry name" value="DNA_pol_E_B"/>
    <property type="match status" value="1"/>
</dbReference>
<comment type="caution">
    <text evidence="11">The sequence shown here is derived from an EMBL/GenBank/DDBJ whole genome shotgun (WGS) entry which is preliminary data.</text>
</comment>
<comment type="similarity">
    <text evidence="2 6">Belongs to the DNA polymerase alpha subunit B family.</text>
</comment>
<dbReference type="EMBL" id="CAHIKZ030000339">
    <property type="protein sequence ID" value="CAE1169257.1"/>
    <property type="molecule type" value="Genomic_DNA"/>
</dbReference>
<evidence type="ECO:0000259" key="8">
    <source>
        <dbReference type="Pfam" id="PF04042"/>
    </source>
</evidence>
<reference evidence="11" key="1">
    <citation type="submission" date="2021-01" db="EMBL/GenBank/DDBJ databases">
        <authorList>
            <person name="Li R."/>
            <person name="Bekaert M."/>
        </authorList>
    </citation>
    <scope>NUCLEOTIDE SEQUENCE</scope>
    <source>
        <strain evidence="11">Farmed</strain>
    </source>
</reference>
<feature type="domain" description="DNA polymerase alpha subunit B OB" evidence="10">
    <location>
        <begin position="213"/>
        <end position="317"/>
    </location>
</feature>
<evidence type="ECO:0000256" key="5">
    <source>
        <dbReference type="ARBA" id="ARBA00023242"/>
    </source>
</evidence>
<dbReference type="InterPro" id="IPR054300">
    <property type="entry name" value="OB_DPOA2"/>
</dbReference>
<dbReference type="Pfam" id="PF08418">
    <property type="entry name" value="Pol_alpha_B_N"/>
    <property type="match status" value="1"/>
</dbReference>
<dbReference type="InterPro" id="IPR043034">
    <property type="entry name" value="DNA_pol_alpha_B_N_sf"/>
</dbReference>
<evidence type="ECO:0000256" key="7">
    <source>
        <dbReference type="SAM" id="MobiDB-lite"/>
    </source>
</evidence>
<protein>
    <recommendedName>
        <fullName evidence="3 6">DNA polymerase alpha subunit B</fullName>
    </recommendedName>
</protein>
<feature type="region of interest" description="Disordered" evidence="7">
    <location>
        <begin position="112"/>
        <end position="132"/>
    </location>
</feature>
<evidence type="ECO:0000256" key="4">
    <source>
        <dbReference type="ARBA" id="ARBA00022705"/>
    </source>
</evidence>
<proteinExistence type="inferred from homology"/>
<dbReference type="PANTHER" id="PTHR23061:SF12">
    <property type="entry name" value="DNA POLYMERASE ALPHA SUBUNIT B"/>
    <property type="match status" value="1"/>
</dbReference>
<feature type="domain" description="DNA polymerase alpha/delta/epsilon subunit B" evidence="8">
    <location>
        <begin position="338"/>
        <end position="538"/>
    </location>
</feature>
<dbReference type="OrthoDB" id="336885at2759"/>
<dbReference type="GO" id="GO:0003677">
    <property type="term" value="F:DNA binding"/>
    <property type="evidence" value="ECO:0007669"/>
    <property type="project" value="InterPro"/>
</dbReference>
<evidence type="ECO:0000256" key="3">
    <source>
        <dbReference type="ARBA" id="ARBA00018596"/>
    </source>
</evidence>
<evidence type="ECO:0000313" key="11">
    <source>
        <dbReference type="EMBL" id="CAE1169257.1"/>
    </source>
</evidence>
<dbReference type="PIRSF" id="PIRSF018300">
    <property type="entry name" value="DNA_pol_alph_2"/>
    <property type="match status" value="1"/>
</dbReference>
<evidence type="ECO:0000256" key="1">
    <source>
        <dbReference type="ARBA" id="ARBA00004123"/>
    </source>
</evidence>
<evidence type="ECO:0000313" key="12">
    <source>
        <dbReference type="Proteomes" id="UP000597762"/>
    </source>
</evidence>
<dbReference type="GO" id="GO:0006270">
    <property type="term" value="P:DNA replication initiation"/>
    <property type="evidence" value="ECO:0007669"/>
    <property type="project" value="TreeGrafter"/>
</dbReference>
<evidence type="ECO:0000259" key="9">
    <source>
        <dbReference type="Pfam" id="PF08418"/>
    </source>
</evidence>
<dbReference type="InterPro" id="IPR007185">
    <property type="entry name" value="DNA_pol_a/d/e_bsu"/>
</dbReference>
<evidence type="ECO:0000259" key="10">
    <source>
        <dbReference type="Pfam" id="PF22062"/>
    </source>
</evidence>
<gene>
    <name evidence="11" type="ORF">SPHA_10514</name>
</gene>
<dbReference type="PANTHER" id="PTHR23061">
    <property type="entry name" value="DNA POLYMERASE 2 ALPHA 70 KDA SUBUNIT"/>
    <property type="match status" value="1"/>
</dbReference>
<dbReference type="Proteomes" id="UP000597762">
    <property type="component" value="Unassembled WGS sequence"/>
</dbReference>
<comment type="function">
    <text evidence="6">Accessory subunit of the DNA polymerase alpha complex (also known as the alpha DNA polymerase-primase complex) which plays an essential role in the initiation of DNA synthesis.</text>
</comment>
<dbReference type="AlphaFoldDB" id="A0A812B622"/>
<dbReference type="GO" id="GO:0005658">
    <property type="term" value="C:alpha DNA polymerase:primase complex"/>
    <property type="evidence" value="ECO:0007669"/>
    <property type="project" value="TreeGrafter"/>
</dbReference>
<dbReference type="InterPro" id="IPR016722">
    <property type="entry name" value="DNA_pol_alpha_bsu"/>
</dbReference>
<name>A0A812B622_ACAPH</name>
<evidence type="ECO:0000256" key="6">
    <source>
        <dbReference type="PIRNR" id="PIRNR018300"/>
    </source>
</evidence>
<dbReference type="Gene3D" id="3.60.21.60">
    <property type="match status" value="1"/>
</dbReference>
<keyword evidence="5 6" id="KW-0539">Nucleus</keyword>
<organism evidence="11 12">
    <name type="scientific">Acanthosepion pharaonis</name>
    <name type="common">Pharaoh cuttlefish</name>
    <name type="synonym">Sepia pharaonis</name>
    <dbReference type="NCBI Taxonomy" id="158019"/>
    <lineage>
        <taxon>Eukaryota</taxon>
        <taxon>Metazoa</taxon>
        <taxon>Spiralia</taxon>
        <taxon>Lophotrochozoa</taxon>
        <taxon>Mollusca</taxon>
        <taxon>Cephalopoda</taxon>
        <taxon>Coleoidea</taxon>
        <taxon>Decapodiformes</taxon>
        <taxon>Sepiida</taxon>
        <taxon>Sepiina</taxon>
        <taxon>Sepiidae</taxon>
        <taxon>Acanthosepion</taxon>
    </lineage>
</organism>
<accession>A0A812B622</accession>
<dbReference type="Gene3D" id="1.10.8.530">
    <property type="entry name" value="DNA polymerase alpha-primase, subunit B, N-terminal domain"/>
    <property type="match status" value="1"/>
</dbReference>
<feature type="domain" description="DNA polymerase alpha subunit B N-terminal" evidence="9">
    <location>
        <begin position="9"/>
        <end position="76"/>
    </location>
</feature>
<keyword evidence="4 6" id="KW-0235">DNA replication</keyword>
<sequence length="589" mass="66298">MLEEKVIFEDFKSKFQLSEKNLDVIEKLQELAVKYDLQASDLHDHWLAFLMTKNHDPTTEPTVEMLLILQREVLAKKSSAPPKSQIQKDPDPVFMTDPSGLEDIMSMYNVKTPNHVPRDKKKPHTPESAVGKRSLSANISVIRAEMYSPKSATPPRIFKDRKNAGESVFTFGDISAATLSDSNNECLVEPFDPSLTLNGSFKFMFQKKFNQAETLNYQIQEMSEKLQELHGFESLGHVSCPTQEVVTVAGRICCDNEGRANAHTILLEGSRETSAGKCIPLDLSEIKDYSLFPGQIVAVDGVNLTGKRFLVKKIHEGVKMFLPSLIPKSPAQGSSLNVMLAAGPFLTTDSLMFEPLTELLNICREEKPHFCILLGPFIDDEHEGIANLSGETYKKMFDRLTQGIQNVAEQLRCHMILVPSHRDIHSIATYPQPPFESENRSKFMHFVSNPSLLNINGILFGITSTDVIFHISNSEVHSSTVHTNRFKRIIHHLFSQQSFYPLYPPPEEILISFDHFEYFQLPLKPHILIVPSQFRYFVLDVDDCCCVNPGTLTKGESGGTYARMNITMQKQPAQNGSIIENIAAQVIRI</sequence>
<dbReference type="Pfam" id="PF22062">
    <property type="entry name" value="OB_DPOA2"/>
    <property type="match status" value="1"/>
</dbReference>